<organism evidence="1 2">
    <name type="scientific">Euplotes crassus</name>
    <dbReference type="NCBI Taxonomy" id="5936"/>
    <lineage>
        <taxon>Eukaryota</taxon>
        <taxon>Sar</taxon>
        <taxon>Alveolata</taxon>
        <taxon>Ciliophora</taxon>
        <taxon>Intramacronucleata</taxon>
        <taxon>Spirotrichea</taxon>
        <taxon>Hypotrichia</taxon>
        <taxon>Euplotida</taxon>
        <taxon>Euplotidae</taxon>
        <taxon>Moneuplotes</taxon>
    </lineage>
</organism>
<accession>A0AAD1XTJ9</accession>
<reference evidence="1" key="1">
    <citation type="submission" date="2023-07" db="EMBL/GenBank/DDBJ databases">
        <authorList>
            <consortium name="AG Swart"/>
            <person name="Singh M."/>
            <person name="Singh A."/>
            <person name="Seah K."/>
            <person name="Emmerich C."/>
        </authorList>
    </citation>
    <scope>NUCLEOTIDE SEQUENCE</scope>
    <source>
        <strain evidence="1">DP1</strain>
    </source>
</reference>
<evidence type="ECO:0000313" key="2">
    <source>
        <dbReference type="Proteomes" id="UP001295684"/>
    </source>
</evidence>
<evidence type="ECO:0000313" key="1">
    <source>
        <dbReference type="EMBL" id="CAI2378010.1"/>
    </source>
</evidence>
<protein>
    <submittedName>
        <fullName evidence="1">Uncharacterized protein</fullName>
    </submittedName>
</protein>
<sequence>MLKITFLTLIKGFEPVRRLVRKREVGFKGLWVGAWKERARDLRLWVVDLGWEAGASV</sequence>
<name>A0AAD1XTJ9_EUPCR</name>
<comment type="caution">
    <text evidence="1">The sequence shown here is derived from an EMBL/GenBank/DDBJ whole genome shotgun (WGS) entry which is preliminary data.</text>
</comment>
<dbReference type="AlphaFoldDB" id="A0AAD1XTJ9"/>
<proteinExistence type="predicted"/>
<keyword evidence="2" id="KW-1185">Reference proteome</keyword>
<gene>
    <name evidence="1" type="ORF">ECRASSUSDP1_LOCUS19401</name>
</gene>
<dbReference type="EMBL" id="CAMPGE010019691">
    <property type="protein sequence ID" value="CAI2378010.1"/>
    <property type="molecule type" value="Genomic_DNA"/>
</dbReference>
<dbReference type="Proteomes" id="UP001295684">
    <property type="component" value="Unassembled WGS sequence"/>
</dbReference>